<dbReference type="Pfam" id="PF05742">
    <property type="entry name" value="TANGO2"/>
    <property type="match status" value="1"/>
</dbReference>
<dbReference type="RefSeq" id="WP_089977330.1">
    <property type="nucleotide sequence ID" value="NZ_CP084916.1"/>
</dbReference>
<dbReference type="PANTHER" id="PTHR17985:SF8">
    <property type="entry name" value="TRANSPORT AND GOLGI ORGANIZATION PROTEIN 2 HOMOLOG"/>
    <property type="match status" value="1"/>
</dbReference>
<dbReference type="PANTHER" id="PTHR17985">
    <property type="entry name" value="SER/THR-RICH PROTEIN T10 IN DGCR REGION"/>
    <property type="match status" value="1"/>
</dbReference>
<reference evidence="2" key="1">
    <citation type="submission" date="2016-10" db="EMBL/GenBank/DDBJ databases">
        <authorList>
            <person name="Varghese N."/>
            <person name="Submissions S."/>
        </authorList>
    </citation>
    <scope>NUCLEOTIDE SEQUENCE [LARGE SCALE GENOMIC DNA]</scope>
    <source>
        <strain evidence="2">MPL-11</strain>
    </source>
</reference>
<gene>
    <name evidence="1" type="ORF">SAMN04487752_1820</name>
</gene>
<evidence type="ECO:0000313" key="2">
    <source>
        <dbReference type="Proteomes" id="UP000199481"/>
    </source>
</evidence>
<evidence type="ECO:0000313" key="1">
    <source>
        <dbReference type="EMBL" id="SDQ33003.1"/>
    </source>
</evidence>
<sequence length="256" mass="28851">MCLIALQLHEHPLYKMILVANRDEAYTRPTAAAGFWKDYPQVLAGRDLLQMGTWLGITKEGRFAALTNSYDSTFSVPENPVSRGQIVRDYLTTTQSALDFLAYLQDKRLDYAGFNLLLGDIDHLWHFNNHTNQVNSLRSGIHGLSNASLNDPWPKVLKVKSHLQQLHLKSTFLDPNELLTAFMDTSLPSGKDAILTSTTSLHLEQETPPIFIKTPEYGTVSTTVLLVDHKNNVTFIERSYTKEGITGEANYSFKIH</sequence>
<dbReference type="OrthoDB" id="4380123at2"/>
<dbReference type="EMBL" id="FNJW01000008">
    <property type="protein sequence ID" value="SDQ33003.1"/>
    <property type="molecule type" value="Genomic_DNA"/>
</dbReference>
<name>A0A1H1A038_9LACT</name>
<dbReference type="Proteomes" id="UP000199481">
    <property type="component" value="Unassembled WGS sequence"/>
</dbReference>
<proteinExistence type="predicted"/>
<protein>
    <submittedName>
        <fullName evidence="1">Uncharacterized conserved protein, contains NRDE domain</fullName>
    </submittedName>
</protein>
<dbReference type="InterPro" id="IPR008551">
    <property type="entry name" value="TANGO2"/>
</dbReference>
<organism evidence="1 2">
    <name type="scientific">Carnobacterium viridans</name>
    <dbReference type="NCBI Taxonomy" id="174587"/>
    <lineage>
        <taxon>Bacteria</taxon>
        <taxon>Bacillati</taxon>
        <taxon>Bacillota</taxon>
        <taxon>Bacilli</taxon>
        <taxon>Lactobacillales</taxon>
        <taxon>Carnobacteriaceae</taxon>
        <taxon>Carnobacterium</taxon>
    </lineage>
</organism>
<accession>A0A1H1A038</accession>
<keyword evidence="2" id="KW-1185">Reference proteome</keyword>
<dbReference type="AlphaFoldDB" id="A0A1H1A038"/>